<dbReference type="Gene3D" id="3.40.50.300">
    <property type="entry name" value="P-loop containing nucleotide triphosphate hydrolases"/>
    <property type="match status" value="1"/>
</dbReference>
<dbReference type="EMBL" id="FUWO01000008">
    <property type="protein sequence ID" value="SJZ56054.1"/>
    <property type="molecule type" value="Genomic_DNA"/>
</dbReference>
<comment type="subcellular location">
    <subcellularLocation>
        <location evidence="1">Cell membrane</location>
        <topology evidence="1">Multi-pass membrane protein</topology>
    </subcellularLocation>
</comment>
<dbReference type="Pfam" id="PF00664">
    <property type="entry name" value="ABC_membrane"/>
    <property type="match status" value="1"/>
</dbReference>
<dbReference type="PROSITE" id="PS50929">
    <property type="entry name" value="ABC_TM1F"/>
    <property type="match status" value="1"/>
</dbReference>
<keyword evidence="4 5" id="KW-0472">Membrane</keyword>
<feature type="domain" description="ABC transmembrane type-1" evidence="6">
    <location>
        <begin position="19"/>
        <end position="290"/>
    </location>
</feature>
<dbReference type="Gene3D" id="1.20.1560.10">
    <property type="entry name" value="ABC transporter type 1, transmembrane domain"/>
    <property type="match status" value="1"/>
</dbReference>
<dbReference type="Pfam" id="PF00005">
    <property type="entry name" value="ABC_tran"/>
    <property type="match status" value="1"/>
</dbReference>
<evidence type="ECO:0000313" key="7">
    <source>
        <dbReference type="EMBL" id="SJZ56054.1"/>
    </source>
</evidence>
<keyword evidence="2 5" id="KW-0812">Transmembrane</keyword>
<dbReference type="AlphaFoldDB" id="A0A1T4LNL9"/>
<protein>
    <submittedName>
        <fullName evidence="7">ABC-type multidrug transport system, ATPase and permease component</fullName>
    </submittedName>
</protein>
<gene>
    <name evidence="7" type="ORF">SAMN02746011_01150</name>
</gene>
<dbReference type="PANTHER" id="PTHR24221:SF654">
    <property type="entry name" value="ATP-BINDING CASSETTE SUB-FAMILY B MEMBER 6"/>
    <property type="match status" value="1"/>
</dbReference>
<keyword evidence="3 5" id="KW-1133">Transmembrane helix</keyword>
<feature type="transmembrane region" description="Helical" evidence="5">
    <location>
        <begin position="115"/>
        <end position="139"/>
    </location>
</feature>
<dbReference type="SUPFAM" id="SSF90123">
    <property type="entry name" value="ABC transporter transmembrane region"/>
    <property type="match status" value="1"/>
</dbReference>
<evidence type="ECO:0000256" key="1">
    <source>
        <dbReference type="ARBA" id="ARBA00004651"/>
    </source>
</evidence>
<feature type="transmembrane region" description="Helical" evidence="5">
    <location>
        <begin position="145"/>
        <end position="162"/>
    </location>
</feature>
<dbReference type="InterPro" id="IPR003439">
    <property type="entry name" value="ABC_transporter-like_ATP-bd"/>
</dbReference>
<evidence type="ECO:0000256" key="2">
    <source>
        <dbReference type="ARBA" id="ARBA00022692"/>
    </source>
</evidence>
<dbReference type="InterPro" id="IPR011527">
    <property type="entry name" value="ABC1_TM_dom"/>
</dbReference>
<feature type="transmembrane region" description="Helical" evidence="5">
    <location>
        <begin position="12"/>
        <end position="33"/>
    </location>
</feature>
<evidence type="ECO:0000259" key="6">
    <source>
        <dbReference type="PROSITE" id="PS50929"/>
    </source>
</evidence>
<dbReference type="GO" id="GO:0140359">
    <property type="term" value="F:ABC-type transporter activity"/>
    <property type="evidence" value="ECO:0007669"/>
    <property type="project" value="InterPro"/>
</dbReference>
<dbReference type="SUPFAM" id="SSF52540">
    <property type="entry name" value="P-loop containing nucleoside triphosphate hydrolases"/>
    <property type="match status" value="1"/>
</dbReference>
<dbReference type="GO" id="GO:0034040">
    <property type="term" value="F:ATPase-coupled lipid transmembrane transporter activity"/>
    <property type="evidence" value="ECO:0007669"/>
    <property type="project" value="TreeGrafter"/>
</dbReference>
<evidence type="ECO:0000256" key="3">
    <source>
        <dbReference type="ARBA" id="ARBA00022989"/>
    </source>
</evidence>
<dbReference type="GO" id="GO:0005524">
    <property type="term" value="F:ATP binding"/>
    <property type="evidence" value="ECO:0007669"/>
    <property type="project" value="InterPro"/>
</dbReference>
<dbReference type="Proteomes" id="UP000189941">
    <property type="component" value="Unassembled WGS sequence"/>
</dbReference>
<dbReference type="STRING" id="1121925.SAMN02746011_01150"/>
<dbReference type="PANTHER" id="PTHR24221">
    <property type="entry name" value="ATP-BINDING CASSETTE SUB-FAMILY B"/>
    <property type="match status" value="1"/>
</dbReference>
<accession>A0A1T4LNL9</accession>
<name>A0A1T4LNL9_9LACT</name>
<dbReference type="InterPro" id="IPR027417">
    <property type="entry name" value="P-loop_NTPase"/>
</dbReference>
<organism evidence="7 8">
    <name type="scientific">Globicatella sulfidifaciens DSM 15739</name>
    <dbReference type="NCBI Taxonomy" id="1121925"/>
    <lineage>
        <taxon>Bacteria</taxon>
        <taxon>Bacillati</taxon>
        <taxon>Bacillota</taxon>
        <taxon>Bacilli</taxon>
        <taxon>Lactobacillales</taxon>
        <taxon>Aerococcaceae</taxon>
        <taxon>Globicatella</taxon>
    </lineage>
</organism>
<dbReference type="InterPro" id="IPR039421">
    <property type="entry name" value="Type_1_exporter"/>
</dbReference>
<reference evidence="8" key="1">
    <citation type="submission" date="2017-02" db="EMBL/GenBank/DDBJ databases">
        <authorList>
            <person name="Varghese N."/>
            <person name="Submissions S."/>
        </authorList>
    </citation>
    <scope>NUCLEOTIDE SEQUENCE [LARGE SCALE GENOMIC DNA]</scope>
    <source>
        <strain evidence="8">DSM 15739</strain>
    </source>
</reference>
<keyword evidence="8" id="KW-1185">Reference proteome</keyword>
<sequence>MQLLKNIGLKIYLIVLIKVLIIVLSRIVIPLLVPNNQSLLSMDTRTILIVFGLVMLSSFIIQSVLTILFENWMTQYKVELYLDQVANLQKMRYDAILKLGTTSIVSRFFEMVDTIYFFLSGGLATFSLAAILIIISLGIAWWIDMNVFMALLCLIPINFFGFKKINQELSRRMGLFQKTFSNTQQNIIQAVTNVEFLKSTANEQLLRKLMTSDLNQAYQQLAETNKFAAISSNLIGMLNQCVQYSIYIAITLSVARNQSSITHLLTTSIVLPTFFQALRELNSANLDFSTLRVSKEYIENDIKPFAEIETTEQILSEVTLVEMTEISYQIDETHYKIPIHQHFTKGDWIHIAGPSGVGKSSLVKLLLGLRDSTGIEINQIPLKLLEKASLRKRMAYVTQEIPIFNKTLEENVGLGRRLETEEK</sequence>
<evidence type="ECO:0000256" key="5">
    <source>
        <dbReference type="SAM" id="Phobius"/>
    </source>
</evidence>
<proteinExistence type="predicted"/>
<evidence type="ECO:0000256" key="4">
    <source>
        <dbReference type="ARBA" id="ARBA00023136"/>
    </source>
</evidence>
<dbReference type="GO" id="GO:0005886">
    <property type="term" value="C:plasma membrane"/>
    <property type="evidence" value="ECO:0007669"/>
    <property type="project" value="UniProtKB-SubCell"/>
</dbReference>
<feature type="transmembrane region" description="Helical" evidence="5">
    <location>
        <begin position="45"/>
        <end position="69"/>
    </location>
</feature>
<evidence type="ECO:0000313" key="8">
    <source>
        <dbReference type="Proteomes" id="UP000189941"/>
    </source>
</evidence>
<dbReference type="OrthoDB" id="3185510at2"/>
<dbReference type="InterPro" id="IPR036640">
    <property type="entry name" value="ABC1_TM_sf"/>
</dbReference>
<dbReference type="GO" id="GO:0016887">
    <property type="term" value="F:ATP hydrolysis activity"/>
    <property type="evidence" value="ECO:0007669"/>
    <property type="project" value="InterPro"/>
</dbReference>